<dbReference type="InterPro" id="IPR036514">
    <property type="entry name" value="SGNH_hydro_sf"/>
</dbReference>
<accession>A0A561E7R7</accession>
<dbReference type="InterPro" id="IPR013830">
    <property type="entry name" value="SGNH_hydro"/>
</dbReference>
<dbReference type="EMBL" id="VIVQ01000001">
    <property type="protein sequence ID" value="TWE11652.1"/>
    <property type="molecule type" value="Genomic_DNA"/>
</dbReference>
<organism evidence="3 4">
    <name type="scientific">Rudaeicoccus suwonensis</name>
    <dbReference type="NCBI Taxonomy" id="657409"/>
    <lineage>
        <taxon>Bacteria</taxon>
        <taxon>Bacillati</taxon>
        <taxon>Actinomycetota</taxon>
        <taxon>Actinomycetes</taxon>
        <taxon>Micrococcales</taxon>
        <taxon>Dermacoccaceae</taxon>
        <taxon>Rudaeicoccus</taxon>
    </lineage>
</organism>
<sequence>MTGVTDAAASAVATASTVHRPTTTVPSPTTPTTKPWRRYVAVGDSFTEGMVDPDPQRPDEFIGWADRLAQRLAADRDGERFDYANLAVRGRLLDDVVGPQLDTALSMRPDLVSIVGGGNDILRPHADLDAIADRLEAAVIRLREAGCDVILATTADPGSAPVLKVVRPRCAIHATNVWAIAQRHGCFVIDMFSMRALRDPRMWGADRIHLSSEGHTRVAAQALWALNGGHGERPWSESLEPQQLSVAEAIGGHAAWVAGHLAPWVRRRLQGRSSGDARTAKRPQLAPVVESIADAVPE</sequence>
<evidence type="ECO:0000313" key="3">
    <source>
        <dbReference type="EMBL" id="TWE11652.1"/>
    </source>
</evidence>
<feature type="region of interest" description="Disordered" evidence="1">
    <location>
        <begin position="1"/>
        <end position="35"/>
    </location>
</feature>
<dbReference type="PANTHER" id="PTHR43784:SF2">
    <property type="entry name" value="GDSL-LIKE LIPASE_ACYLHYDROLASE, PUTATIVE (AFU_ORTHOLOGUE AFUA_2G00820)-RELATED"/>
    <property type="match status" value="1"/>
</dbReference>
<feature type="compositionally biased region" description="Low complexity" evidence="1">
    <location>
        <begin position="7"/>
        <end position="34"/>
    </location>
</feature>
<dbReference type="Pfam" id="PF13472">
    <property type="entry name" value="Lipase_GDSL_2"/>
    <property type="match status" value="1"/>
</dbReference>
<evidence type="ECO:0000313" key="4">
    <source>
        <dbReference type="Proteomes" id="UP000318297"/>
    </source>
</evidence>
<feature type="domain" description="SGNH hydrolase-type esterase" evidence="2">
    <location>
        <begin position="41"/>
        <end position="216"/>
    </location>
</feature>
<dbReference type="InterPro" id="IPR053140">
    <property type="entry name" value="GDSL_Rv0518-like"/>
</dbReference>
<reference evidence="3 4" key="1">
    <citation type="submission" date="2019-06" db="EMBL/GenBank/DDBJ databases">
        <title>Sequencing the genomes of 1000 actinobacteria strains.</title>
        <authorList>
            <person name="Klenk H.-P."/>
        </authorList>
    </citation>
    <scope>NUCLEOTIDE SEQUENCE [LARGE SCALE GENOMIC DNA]</scope>
    <source>
        <strain evidence="3 4">DSM 19560</strain>
    </source>
</reference>
<evidence type="ECO:0000259" key="2">
    <source>
        <dbReference type="Pfam" id="PF13472"/>
    </source>
</evidence>
<dbReference type="Gene3D" id="3.40.50.1110">
    <property type="entry name" value="SGNH hydrolase"/>
    <property type="match status" value="1"/>
</dbReference>
<comment type="caution">
    <text evidence="3">The sequence shown here is derived from an EMBL/GenBank/DDBJ whole genome shotgun (WGS) entry which is preliminary data.</text>
</comment>
<dbReference type="SUPFAM" id="SSF52266">
    <property type="entry name" value="SGNH hydrolase"/>
    <property type="match status" value="1"/>
</dbReference>
<name>A0A561E7R7_9MICO</name>
<keyword evidence="4" id="KW-1185">Reference proteome</keyword>
<dbReference type="RefSeq" id="WP_246104406.1">
    <property type="nucleotide sequence ID" value="NZ_VIVQ01000001.1"/>
</dbReference>
<evidence type="ECO:0000256" key="1">
    <source>
        <dbReference type="SAM" id="MobiDB-lite"/>
    </source>
</evidence>
<dbReference type="CDD" id="cd01832">
    <property type="entry name" value="SGNH_hydrolase_like_1"/>
    <property type="match status" value="1"/>
</dbReference>
<dbReference type="PANTHER" id="PTHR43784">
    <property type="entry name" value="GDSL-LIKE LIPASE/ACYLHYDROLASE, PUTATIVE (AFU_ORTHOLOGUE AFUA_2G00820)-RELATED"/>
    <property type="match status" value="1"/>
</dbReference>
<dbReference type="AlphaFoldDB" id="A0A561E7R7"/>
<dbReference type="Proteomes" id="UP000318297">
    <property type="component" value="Unassembled WGS sequence"/>
</dbReference>
<proteinExistence type="predicted"/>
<gene>
    <name evidence="3" type="ORF">BKA23_0433</name>
</gene>
<protein>
    <submittedName>
        <fullName evidence="3">Lysophospholipase L1-like esterase</fullName>
    </submittedName>
</protein>